<evidence type="ECO:0000259" key="2">
    <source>
        <dbReference type="Pfam" id="PF26640"/>
    </source>
</evidence>
<keyword evidence="4" id="KW-1185">Reference proteome</keyword>
<dbReference type="PANTHER" id="PTHR10622:SF12">
    <property type="entry name" value="HET DOMAIN-CONTAINING PROTEIN"/>
    <property type="match status" value="1"/>
</dbReference>
<accession>A0AAE0K0V6</accession>
<reference evidence="3" key="1">
    <citation type="journal article" date="2023" name="Mol. Phylogenet. Evol.">
        <title>Genome-scale phylogeny and comparative genomics of the fungal order Sordariales.</title>
        <authorList>
            <person name="Hensen N."/>
            <person name="Bonometti L."/>
            <person name="Westerberg I."/>
            <person name="Brannstrom I.O."/>
            <person name="Guillou S."/>
            <person name="Cros-Aarteil S."/>
            <person name="Calhoun S."/>
            <person name="Haridas S."/>
            <person name="Kuo A."/>
            <person name="Mondo S."/>
            <person name="Pangilinan J."/>
            <person name="Riley R."/>
            <person name="LaButti K."/>
            <person name="Andreopoulos B."/>
            <person name="Lipzen A."/>
            <person name="Chen C."/>
            <person name="Yan M."/>
            <person name="Daum C."/>
            <person name="Ng V."/>
            <person name="Clum A."/>
            <person name="Steindorff A."/>
            <person name="Ohm R.A."/>
            <person name="Martin F."/>
            <person name="Silar P."/>
            <person name="Natvig D.O."/>
            <person name="Lalanne C."/>
            <person name="Gautier V."/>
            <person name="Ament-Velasquez S.L."/>
            <person name="Kruys A."/>
            <person name="Hutchinson M.I."/>
            <person name="Powell A.J."/>
            <person name="Barry K."/>
            <person name="Miller A.N."/>
            <person name="Grigoriev I.V."/>
            <person name="Debuchy R."/>
            <person name="Gladieux P."/>
            <person name="Hiltunen Thoren M."/>
            <person name="Johannesson H."/>
        </authorList>
    </citation>
    <scope>NUCLEOTIDE SEQUENCE</scope>
    <source>
        <strain evidence="3">CBS 232.78</strain>
    </source>
</reference>
<sequence>MWLIDTATMRMHDVFNTEDHKYAILSHTWEDDEVNFEDMTLRPYVARQKKGYLKIEKTCQLAKERGIPYAWVDTCCIDKTSSAALSEAINSMFLWYKESNVCFAYLSDLPSDTPELPRLAVKMGFSHCRWFTRGWTLQELIAPELLEFYDADWNFLGTKSILRVEVSISTGIDVDVLEDVGKLSTVPVGRRMAWAANRTTTRIEDMAYCLLGIFDVNMPMIYGEGPKAFFRLQEEIIKNTNDLSLFAWNSQPGAGTDLRPTFWEYHQEQFRGILASSPAEFRNCLKLEHDPDSRRDNREFVMTNNGLRIDCSLAVHQPDRDYIFSLGCRSPFKGLGMRALGIRLAKADGGFVRVAATETFALPKDIDTEGEALVFGPVSTVYIRKGVRAAIAKKIRERSRIRRIYSLHLPPGWEKRTVSSTPKSRLDPDAMVCYTRTLRSFLDILHFSFVPESPGLTKGTAVVNLNFLFSSKFLVVDDFRFAVLDDDDMAELKPIVDIDEDLGFRKANEIISRSWKSRDSESPTIRPKEWRIYEDFAYRIDVSHSPNLKAISRDDRNEDFSLKVDIYVKPRPTDSSSYEFFTTWNKEIESTKVAL</sequence>
<feature type="domain" description="DUF8212" evidence="2">
    <location>
        <begin position="227"/>
        <end position="290"/>
    </location>
</feature>
<dbReference type="EMBL" id="JAULSW010000011">
    <property type="protein sequence ID" value="KAK3367998.1"/>
    <property type="molecule type" value="Genomic_DNA"/>
</dbReference>
<protein>
    <submittedName>
        <fullName evidence="3">Heterokaryon incompatibility protein-domain-containing protein</fullName>
    </submittedName>
</protein>
<reference evidence="3" key="2">
    <citation type="submission" date="2023-06" db="EMBL/GenBank/DDBJ databases">
        <authorList>
            <consortium name="Lawrence Berkeley National Laboratory"/>
            <person name="Haridas S."/>
            <person name="Hensen N."/>
            <person name="Bonometti L."/>
            <person name="Westerberg I."/>
            <person name="Brannstrom I.O."/>
            <person name="Guillou S."/>
            <person name="Cros-Aarteil S."/>
            <person name="Calhoun S."/>
            <person name="Kuo A."/>
            <person name="Mondo S."/>
            <person name="Pangilinan J."/>
            <person name="Riley R."/>
            <person name="LaButti K."/>
            <person name="Andreopoulos B."/>
            <person name="Lipzen A."/>
            <person name="Chen C."/>
            <person name="Yanf M."/>
            <person name="Daum C."/>
            <person name="Ng V."/>
            <person name="Clum A."/>
            <person name="Steindorff A."/>
            <person name="Ohm R."/>
            <person name="Martin F."/>
            <person name="Silar P."/>
            <person name="Natvig D."/>
            <person name="Lalanne C."/>
            <person name="Gautier V."/>
            <person name="Ament-velasquez S.L."/>
            <person name="Kruys A."/>
            <person name="Hutchinson M.I."/>
            <person name="Powell A.J."/>
            <person name="Barry K."/>
            <person name="Miller A.N."/>
            <person name="Grigoriev I.V."/>
            <person name="Debuchy R."/>
            <person name="Gladieux P."/>
            <person name="Thoren M.H."/>
            <person name="Johannesson H."/>
        </authorList>
    </citation>
    <scope>NUCLEOTIDE SEQUENCE</scope>
    <source>
        <strain evidence="3">CBS 232.78</strain>
    </source>
</reference>
<dbReference type="Proteomes" id="UP001285441">
    <property type="component" value="Unassembled WGS sequence"/>
</dbReference>
<dbReference type="PANTHER" id="PTHR10622">
    <property type="entry name" value="HET DOMAIN-CONTAINING PROTEIN"/>
    <property type="match status" value="1"/>
</dbReference>
<evidence type="ECO:0000313" key="3">
    <source>
        <dbReference type="EMBL" id="KAK3367998.1"/>
    </source>
</evidence>
<name>A0AAE0K0V6_9PEZI</name>
<evidence type="ECO:0000313" key="4">
    <source>
        <dbReference type="Proteomes" id="UP001285441"/>
    </source>
</evidence>
<dbReference type="Pfam" id="PF06985">
    <property type="entry name" value="HET"/>
    <property type="match status" value="1"/>
</dbReference>
<comment type="caution">
    <text evidence="3">The sequence shown here is derived from an EMBL/GenBank/DDBJ whole genome shotgun (WGS) entry which is preliminary data.</text>
</comment>
<dbReference type="AlphaFoldDB" id="A0AAE0K0V6"/>
<organism evidence="3 4">
    <name type="scientific">Podospora didyma</name>
    <dbReference type="NCBI Taxonomy" id="330526"/>
    <lineage>
        <taxon>Eukaryota</taxon>
        <taxon>Fungi</taxon>
        <taxon>Dikarya</taxon>
        <taxon>Ascomycota</taxon>
        <taxon>Pezizomycotina</taxon>
        <taxon>Sordariomycetes</taxon>
        <taxon>Sordariomycetidae</taxon>
        <taxon>Sordariales</taxon>
        <taxon>Podosporaceae</taxon>
        <taxon>Podospora</taxon>
    </lineage>
</organism>
<dbReference type="InterPro" id="IPR058525">
    <property type="entry name" value="DUF8212"/>
</dbReference>
<dbReference type="InterPro" id="IPR010730">
    <property type="entry name" value="HET"/>
</dbReference>
<gene>
    <name evidence="3" type="ORF">B0H63DRAFT_424172</name>
</gene>
<feature type="domain" description="Heterokaryon incompatibility" evidence="1">
    <location>
        <begin position="22"/>
        <end position="112"/>
    </location>
</feature>
<evidence type="ECO:0000259" key="1">
    <source>
        <dbReference type="Pfam" id="PF06985"/>
    </source>
</evidence>
<proteinExistence type="predicted"/>
<dbReference type="Pfam" id="PF26640">
    <property type="entry name" value="DUF8212"/>
    <property type="match status" value="1"/>
</dbReference>